<reference evidence="2 3" key="1">
    <citation type="journal article" date="2020" name="Cell">
        <title>Large-Scale Comparative Analyses of Tick Genomes Elucidate Their Genetic Diversity and Vector Capacities.</title>
        <authorList>
            <consortium name="Tick Genome and Microbiome Consortium (TIGMIC)"/>
            <person name="Jia N."/>
            <person name="Wang J."/>
            <person name="Shi W."/>
            <person name="Du L."/>
            <person name="Sun Y."/>
            <person name="Zhan W."/>
            <person name="Jiang J.F."/>
            <person name="Wang Q."/>
            <person name="Zhang B."/>
            <person name="Ji P."/>
            <person name="Bell-Sakyi L."/>
            <person name="Cui X.M."/>
            <person name="Yuan T.T."/>
            <person name="Jiang B.G."/>
            <person name="Yang W.F."/>
            <person name="Lam T.T."/>
            <person name="Chang Q.C."/>
            <person name="Ding S.J."/>
            <person name="Wang X.J."/>
            <person name="Zhu J.G."/>
            <person name="Ruan X.D."/>
            <person name="Zhao L."/>
            <person name="Wei J.T."/>
            <person name="Ye R.Z."/>
            <person name="Que T.C."/>
            <person name="Du C.H."/>
            <person name="Zhou Y.H."/>
            <person name="Cheng J.X."/>
            <person name="Dai P.F."/>
            <person name="Guo W.B."/>
            <person name="Han X.H."/>
            <person name="Huang E.J."/>
            <person name="Li L.F."/>
            <person name="Wei W."/>
            <person name="Gao Y.C."/>
            <person name="Liu J.Z."/>
            <person name="Shao H.Z."/>
            <person name="Wang X."/>
            <person name="Wang C.C."/>
            <person name="Yang T.C."/>
            <person name="Huo Q.B."/>
            <person name="Li W."/>
            <person name="Chen H.Y."/>
            <person name="Chen S.E."/>
            <person name="Zhou L.G."/>
            <person name="Ni X.B."/>
            <person name="Tian J.H."/>
            <person name="Sheng Y."/>
            <person name="Liu T."/>
            <person name="Pan Y.S."/>
            <person name="Xia L.Y."/>
            <person name="Li J."/>
            <person name="Zhao F."/>
            <person name="Cao W.C."/>
        </authorList>
    </citation>
    <scope>NUCLEOTIDE SEQUENCE [LARGE SCALE GENOMIC DNA]</scope>
    <source>
        <strain evidence="2">HaeL-2018</strain>
    </source>
</reference>
<gene>
    <name evidence="2" type="ORF">HPB48_023612</name>
</gene>
<evidence type="ECO:0000256" key="1">
    <source>
        <dbReference type="SAM" id="MobiDB-lite"/>
    </source>
</evidence>
<keyword evidence="3" id="KW-1185">Reference proteome</keyword>
<accession>A0A9J6GWW5</accession>
<name>A0A9J6GWW5_HAELO</name>
<comment type="caution">
    <text evidence="2">The sequence shown here is derived from an EMBL/GenBank/DDBJ whole genome shotgun (WGS) entry which is preliminary data.</text>
</comment>
<feature type="compositionally biased region" description="Basic and acidic residues" evidence="1">
    <location>
        <begin position="53"/>
        <end position="63"/>
    </location>
</feature>
<dbReference type="Proteomes" id="UP000821853">
    <property type="component" value="Unassembled WGS sequence"/>
</dbReference>
<proteinExistence type="predicted"/>
<dbReference type="VEuPathDB" id="VectorBase:HLOH_047813"/>
<dbReference type="AlphaFoldDB" id="A0A9J6GWW5"/>
<dbReference type="EMBL" id="JABSTR010000793">
    <property type="protein sequence ID" value="KAH9382975.1"/>
    <property type="molecule type" value="Genomic_DNA"/>
</dbReference>
<feature type="region of interest" description="Disordered" evidence="1">
    <location>
        <begin position="40"/>
        <end position="64"/>
    </location>
</feature>
<protein>
    <submittedName>
        <fullName evidence="2">Uncharacterized protein</fullName>
    </submittedName>
</protein>
<evidence type="ECO:0000313" key="3">
    <source>
        <dbReference type="Proteomes" id="UP000821853"/>
    </source>
</evidence>
<organism evidence="2 3">
    <name type="scientific">Haemaphysalis longicornis</name>
    <name type="common">Bush tick</name>
    <dbReference type="NCBI Taxonomy" id="44386"/>
    <lineage>
        <taxon>Eukaryota</taxon>
        <taxon>Metazoa</taxon>
        <taxon>Ecdysozoa</taxon>
        <taxon>Arthropoda</taxon>
        <taxon>Chelicerata</taxon>
        <taxon>Arachnida</taxon>
        <taxon>Acari</taxon>
        <taxon>Parasitiformes</taxon>
        <taxon>Ixodida</taxon>
        <taxon>Ixodoidea</taxon>
        <taxon>Ixodidae</taxon>
        <taxon>Haemaphysalinae</taxon>
        <taxon>Haemaphysalis</taxon>
    </lineage>
</organism>
<sequence length="119" mass="13887">MDRKGVVVPHDVPVLKERSVPTVFPNLPVKYATKILPKKRKRNVGQCSSVPAKESRKDIDNSAREWLSPRQTNWTRMRKYLRSTQSLVFNHHQNTRPSRRSNENGKCCETAEYLNNKVR</sequence>
<evidence type="ECO:0000313" key="2">
    <source>
        <dbReference type="EMBL" id="KAH9382975.1"/>
    </source>
</evidence>